<feature type="domain" description="Katanin p80 subunit C-terminal" evidence="10">
    <location>
        <begin position="619"/>
        <end position="777"/>
    </location>
</feature>
<dbReference type="CDD" id="cd00200">
    <property type="entry name" value="WD40"/>
    <property type="match status" value="1"/>
</dbReference>
<feature type="compositionally biased region" description="Polar residues" evidence="9">
    <location>
        <begin position="316"/>
        <end position="335"/>
    </location>
</feature>
<feature type="region of interest" description="Disordered" evidence="9">
    <location>
        <begin position="307"/>
        <end position="370"/>
    </location>
</feature>
<dbReference type="SUPFAM" id="SSF50978">
    <property type="entry name" value="WD40 repeat-like"/>
    <property type="match status" value="1"/>
</dbReference>
<dbReference type="PRINTS" id="PR00320">
    <property type="entry name" value="GPROTEINBRPT"/>
</dbReference>
<dbReference type="Proteomes" id="UP001152798">
    <property type="component" value="Chromosome 1"/>
</dbReference>
<dbReference type="GO" id="GO:0005874">
    <property type="term" value="C:microtubule"/>
    <property type="evidence" value="ECO:0007669"/>
    <property type="project" value="UniProtKB-KW"/>
</dbReference>
<feature type="compositionally biased region" description="Basic and acidic residues" evidence="9">
    <location>
        <begin position="548"/>
        <end position="558"/>
    </location>
</feature>
<dbReference type="InterPro" id="IPR026962">
    <property type="entry name" value="KTNB1"/>
</dbReference>
<feature type="repeat" description="WD" evidence="8">
    <location>
        <begin position="57"/>
        <end position="98"/>
    </location>
</feature>
<feature type="region of interest" description="Disordered" evidence="9">
    <location>
        <begin position="507"/>
        <end position="567"/>
    </location>
</feature>
<keyword evidence="3 8" id="KW-0853">WD repeat</keyword>
<dbReference type="InterPro" id="IPR020472">
    <property type="entry name" value="WD40_PAC1"/>
</dbReference>
<name>A0A9P0H1E6_NEZVI</name>
<dbReference type="OrthoDB" id="10251605at2759"/>
<dbReference type="GO" id="GO:0005737">
    <property type="term" value="C:cytoplasm"/>
    <property type="evidence" value="ECO:0007669"/>
    <property type="project" value="UniProtKB-SubCell"/>
</dbReference>
<keyword evidence="7" id="KW-0498">Mitosis</keyword>
<dbReference type="Gene3D" id="2.130.10.10">
    <property type="entry name" value="YVTN repeat-like/Quinoprotein amine dehydrogenase"/>
    <property type="match status" value="2"/>
</dbReference>
<dbReference type="InterPro" id="IPR036322">
    <property type="entry name" value="WD40_repeat_dom_sf"/>
</dbReference>
<feature type="repeat" description="WD" evidence="8">
    <location>
        <begin position="14"/>
        <end position="56"/>
    </location>
</feature>
<dbReference type="GO" id="GO:0005813">
    <property type="term" value="C:centrosome"/>
    <property type="evidence" value="ECO:0007669"/>
    <property type="project" value="UniProtKB-SubCell"/>
</dbReference>
<dbReference type="PANTHER" id="PTHR19845:SF0">
    <property type="entry name" value="KATANIN P80 WD40 REPEAT-CONTAINING SUBUNIT B1"/>
    <property type="match status" value="1"/>
</dbReference>
<proteinExistence type="inferred from homology"/>
<feature type="repeat" description="WD" evidence="8">
    <location>
        <begin position="141"/>
        <end position="182"/>
    </location>
</feature>
<keyword evidence="4 7" id="KW-0493">Microtubule</keyword>
<evidence type="ECO:0000313" key="12">
    <source>
        <dbReference type="Proteomes" id="UP001152798"/>
    </source>
</evidence>
<comment type="subunit">
    <text evidence="7">Interacts with KATNA1. This interaction enhances the microtubule binding and severing activity of KATNA1 and also targets this activity to the centrosome.</text>
</comment>
<dbReference type="GO" id="GO:0007019">
    <property type="term" value="P:microtubule depolymerization"/>
    <property type="evidence" value="ECO:0007669"/>
    <property type="project" value="TreeGrafter"/>
</dbReference>
<evidence type="ECO:0000256" key="7">
    <source>
        <dbReference type="HAMAP-Rule" id="MF_03022"/>
    </source>
</evidence>
<comment type="function">
    <text evidence="7">Participates in a complex which severs microtubules in an ATP-dependent manner. May act to target the enzymatic subunit of this complex to sites of action such as the centrosome. Microtubule severing may promote rapid reorganization of cellular microtubule arrays and the release of microtubules from the centrosome following nucleation.</text>
</comment>
<dbReference type="GO" id="GO:0000922">
    <property type="term" value="C:spindle pole"/>
    <property type="evidence" value="ECO:0007669"/>
    <property type="project" value="UniProtKB-SubCell"/>
</dbReference>
<dbReference type="EMBL" id="OV725077">
    <property type="protein sequence ID" value="CAH1388712.1"/>
    <property type="molecule type" value="Genomic_DNA"/>
</dbReference>
<dbReference type="PANTHER" id="PTHR19845">
    <property type="entry name" value="KATANIN P80 SUBUNIT"/>
    <property type="match status" value="1"/>
</dbReference>
<dbReference type="HAMAP" id="MF_03022">
    <property type="entry name" value="Katanin_p80_B1"/>
    <property type="match status" value="1"/>
</dbReference>
<dbReference type="InterPro" id="IPR019775">
    <property type="entry name" value="WD40_repeat_CS"/>
</dbReference>
<feature type="repeat" description="WD" evidence="8">
    <location>
        <begin position="99"/>
        <end position="140"/>
    </location>
</feature>
<sequence>MALSLKKACKLQDFVAHTSNVSCLALGHKSGHVLVTGGDDKKVNLWAIGKPNCIMSLSGHTTPIHSVRFGHTENQVCAGSFAGALKLWDLEAAKLLRTLTGHKGSVRAIEFHPYGDFITSGSADSTVKLWDIRKKGCIATYKGHTQAVNSLKFSPDGLWIASAGQDGLVKLWDLRIGRMLREFPEHTGPVNSVEFHPHEFLIASASQDNTLNFWDLEHFTLVSSSDREVPFARCLHFSSGGECLYAGGQDLLRVYAWEPARTITSLQIPWGKVQDIASTNDKLIGASSGGSSVSVWVVDTTLLMTNSAPTGGDSPIHTSPFSHGNSLRKSFNKQKPTPEAKKSLSVKTIEESERSETDPEDETVPEIPDVNDYRAIFQPSRSLNRSPPISIFTSGHNSDEAFSSDAYTADVTIMGSRSPPPMVTPPSPVGSVYSTPPQLPPVSVIQPAVLPPIPPAVMSDEEIGGGSEEMDVRQSSPSPPSVQQPIPGVRRHSVVNKVNEDFPVKLSSIHQSSSESSIPRASSTVKQPPAAKHPLRTVSHSSGLPKTALRETKSDRGPVKSGNFCQPAPEAMDFVPMSADRPTGLDLDDFMPKNLQRGMEFGGSVPNMSEQEVLSSMMRGHDSIMAILATRQRNLQIVYTHWQNKDLKSAVETAVHMSDLSVLVDFLSIITHRPGIWNLDICVVVLPAIYELLKSRYETHMRAGCDALRLILRNFTPVIKSNVLSGSAALGVDLSREERYRKCMNCYQSLVSIRAFLLKRQTLQGPLGQSFRELHSSLGEIDAN</sequence>
<dbReference type="PROSITE" id="PS50294">
    <property type="entry name" value="WD_REPEATS_REGION"/>
    <property type="match status" value="5"/>
</dbReference>
<keyword evidence="5" id="KW-0677">Repeat</keyword>
<dbReference type="PROSITE" id="PS00678">
    <property type="entry name" value="WD_REPEATS_1"/>
    <property type="match status" value="3"/>
</dbReference>
<comment type="subcellular location">
    <subcellularLocation>
        <location evidence="1 7">Cytoplasm</location>
        <location evidence="1 7">Cytoskeleton</location>
    </subcellularLocation>
    <subcellularLocation>
        <location evidence="7">Cytoplasm</location>
    </subcellularLocation>
    <subcellularLocation>
        <location evidence="7">Cytoplasm</location>
        <location evidence="7">Cytoskeleton</location>
        <location evidence="7">Microtubule organizing center</location>
        <location evidence="7">Centrosome</location>
    </subcellularLocation>
    <subcellularLocation>
        <location evidence="7">Cytoplasm</location>
        <location evidence="7">Cytoskeleton</location>
        <location evidence="7">Spindle pole</location>
    </subcellularLocation>
    <subcellularLocation>
        <location evidence="7">Cytoplasm</location>
        <location evidence="7">Cytoskeleton</location>
        <location evidence="7">Spindle</location>
    </subcellularLocation>
    <text evidence="7">Predominantly cytoplasmic. Localized to the interphase centrosome and mitotic spindle poles.</text>
</comment>
<evidence type="ECO:0000313" key="11">
    <source>
        <dbReference type="EMBL" id="CAH1388712.1"/>
    </source>
</evidence>
<comment type="similarity">
    <text evidence="7">Belongs to the WD repeat KATNB1 family.</text>
</comment>
<dbReference type="AlphaFoldDB" id="A0A9P0H1E6"/>
<accession>A0A9P0H1E6</accession>
<dbReference type="SMART" id="SM00320">
    <property type="entry name" value="WD40"/>
    <property type="match status" value="6"/>
</dbReference>
<dbReference type="GO" id="GO:0008017">
    <property type="term" value="F:microtubule binding"/>
    <property type="evidence" value="ECO:0007669"/>
    <property type="project" value="UniProtKB-UniRule"/>
</dbReference>
<dbReference type="Pfam" id="PF13925">
    <property type="entry name" value="Katanin_con80"/>
    <property type="match status" value="1"/>
</dbReference>
<dbReference type="GO" id="GO:0051013">
    <property type="term" value="P:microtubule severing"/>
    <property type="evidence" value="ECO:0007669"/>
    <property type="project" value="UniProtKB-UniRule"/>
</dbReference>
<keyword evidence="2 7" id="KW-0963">Cytoplasm</keyword>
<dbReference type="InterPro" id="IPR028021">
    <property type="entry name" value="Katanin_C-terminal"/>
</dbReference>
<dbReference type="Pfam" id="PF00400">
    <property type="entry name" value="WD40"/>
    <property type="match status" value="5"/>
</dbReference>
<evidence type="ECO:0000256" key="2">
    <source>
        <dbReference type="ARBA" id="ARBA00022490"/>
    </source>
</evidence>
<feature type="repeat" description="WD" evidence="8">
    <location>
        <begin position="183"/>
        <end position="224"/>
    </location>
</feature>
<dbReference type="FunFam" id="2.130.10.10:FF:000462">
    <property type="entry name" value="Katanin p80 WD40 repeat-containing subunit B1"/>
    <property type="match status" value="1"/>
</dbReference>
<organism evidence="11 12">
    <name type="scientific">Nezara viridula</name>
    <name type="common">Southern green stink bug</name>
    <name type="synonym">Cimex viridulus</name>
    <dbReference type="NCBI Taxonomy" id="85310"/>
    <lineage>
        <taxon>Eukaryota</taxon>
        <taxon>Metazoa</taxon>
        <taxon>Ecdysozoa</taxon>
        <taxon>Arthropoda</taxon>
        <taxon>Hexapoda</taxon>
        <taxon>Insecta</taxon>
        <taxon>Pterygota</taxon>
        <taxon>Neoptera</taxon>
        <taxon>Paraneoptera</taxon>
        <taxon>Hemiptera</taxon>
        <taxon>Heteroptera</taxon>
        <taxon>Panheteroptera</taxon>
        <taxon>Pentatomomorpha</taxon>
        <taxon>Pentatomoidea</taxon>
        <taxon>Pentatomidae</taxon>
        <taxon>Pentatominae</taxon>
        <taxon>Nezara</taxon>
    </lineage>
</organism>
<keyword evidence="12" id="KW-1185">Reference proteome</keyword>
<dbReference type="InterPro" id="IPR015943">
    <property type="entry name" value="WD40/YVTN_repeat-like_dom_sf"/>
</dbReference>
<feature type="compositionally biased region" description="Low complexity" evidence="9">
    <location>
        <begin position="507"/>
        <end position="523"/>
    </location>
</feature>
<gene>
    <name evidence="7" type="primary">KATNB1</name>
    <name evidence="11" type="ORF">NEZAVI_LOCUS273</name>
</gene>
<keyword evidence="6 7" id="KW-0206">Cytoskeleton</keyword>
<evidence type="ECO:0000256" key="4">
    <source>
        <dbReference type="ARBA" id="ARBA00022701"/>
    </source>
</evidence>
<feature type="compositionally biased region" description="Basic and acidic residues" evidence="9">
    <location>
        <begin position="336"/>
        <end position="357"/>
    </location>
</feature>
<evidence type="ECO:0000256" key="5">
    <source>
        <dbReference type="ARBA" id="ARBA00022737"/>
    </source>
</evidence>
<evidence type="ECO:0000256" key="9">
    <source>
        <dbReference type="SAM" id="MobiDB-lite"/>
    </source>
</evidence>
<dbReference type="PROSITE" id="PS50082">
    <property type="entry name" value="WD_REPEATS_2"/>
    <property type="match status" value="5"/>
</dbReference>
<protein>
    <recommendedName>
        <fullName evidence="7">Katanin p80 WD40 repeat-containing subunit B1</fullName>
        <shortName evidence="7">Katanin p80 subunit B1</shortName>
    </recommendedName>
    <alternativeName>
        <fullName evidence="7">p80 katanin</fullName>
    </alternativeName>
</protein>
<evidence type="ECO:0000256" key="3">
    <source>
        <dbReference type="ARBA" id="ARBA00022574"/>
    </source>
</evidence>
<evidence type="ECO:0000256" key="8">
    <source>
        <dbReference type="PROSITE-ProRule" id="PRU00221"/>
    </source>
</evidence>
<dbReference type="GO" id="GO:0051301">
    <property type="term" value="P:cell division"/>
    <property type="evidence" value="ECO:0007669"/>
    <property type="project" value="UniProtKB-KW"/>
</dbReference>
<keyword evidence="7" id="KW-0132">Cell division</keyword>
<evidence type="ECO:0000256" key="1">
    <source>
        <dbReference type="ARBA" id="ARBA00004245"/>
    </source>
</evidence>
<feature type="region of interest" description="Disordered" evidence="9">
    <location>
        <begin position="460"/>
        <end position="487"/>
    </location>
</feature>
<keyword evidence="7" id="KW-0131">Cell cycle</keyword>
<dbReference type="GO" id="GO:0008352">
    <property type="term" value="C:katanin complex"/>
    <property type="evidence" value="ECO:0007669"/>
    <property type="project" value="InterPro"/>
</dbReference>
<evidence type="ECO:0000259" key="10">
    <source>
        <dbReference type="Pfam" id="PF13925"/>
    </source>
</evidence>
<reference evidence="11" key="1">
    <citation type="submission" date="2022-01" db="EMBL/GenBank/DDBJ databases">
        <authorList>
            <person name="King R."/>
        </authorList>
    </citation>
    <scope>NUCLEOTIDE SEQUENCE</scope>
</reference>
<evidence type="ECO:0000256" key="6">
    <source>
        <dbReference type="ARBA" id="ARBA00023212"/>
    </source>
</evidence>
<dbReference type="InterPro" id="IPR001680">
    <property type="entry name" value="WD40_rpt"/>
</dbReference>